<gene>
    <name evidence="14" type="primary">secG</name>
</gene>
<accession>A0A2U9NSB4</accession>
<evidence type="ECO:0000256" key="10">
    <source>
        <dbReference type="ARBA" id="ARBA00023136"/>
    </source>
</evidence>
<evidence type="ECO:0000256" key="9">
    <source>
        <dbReference type="ARBA" id="ARBA00023010"/>
    </source>
</evidence>
<evidence type="ECO:0000256" key="5">
    <source>
        <dbReference type="ARBA" id="ARBA00022448"/>
    </source>
</evidence>
<dbReference type="InterPro" id="IPR004692">
    <property type="entry name" value="SecG"/>
</dbReference>
<name>A0A2U9NSB4_9STRA</name>
<evidence type="ECO:0000256" key="11">
    <source>
        <dbReference type="ARBA" id="ARBA00025638"/>
    </source>
</evidence>
<dbReference type="AlphaFoldDB" id="A0A2U9NSB4"/>
<dbReference type="GO" id="GO:0016020">
    <property type="term" value="C:membrane"/>
    <property type="evidence" value="ECO:0007669"/>
    <property type="project" value="UniProtKB-SubCell"/>
</dbReference>
<evidence type="ECO:0000256" key="2">
    <source>
        <dbReference type="ARBA" id="ARBA00008445"/>
    </source>
</evidence>
<comment type="function">
    <text evidence="11">Involved in protein export. Participates in an early event of protein translocation across the chloroplast thylakoid membrane.</text>
</comment>
<evidence type="ECO:0000256" key="7">
    <source>
        <dbReference type="ARBA" id="ARBA00022927"/>
    </source>
</evidence>
<evidence type="ECO:0000256" key="4">
    <source>
        <dbReference type="ARBA" id="ARBA00015435"/>
    </source>
</evidence>
<protein>
    <recommendedName>
        <fullName evidence="4">Probable protein-export membrane protein SecG</fullName>
    </recommendedName>
    <alternativeName>
        <fullName evidence="3">Probable protein-export membrane protein secG</fullName>
    </alternativeName>
</protein>
<dbReference type="GO" id="GO:0009306">
    <property type="term" value="P:protein secretion"/>
    <property type="evidence" value="ECO:0007669"/>
    <property type="project" value="InterPro"/>
</dbReference>
<keyword evidence="5" id="KW-0813">Transport</keyword>
<sequence>MLKITWLLLNIFLIIIIFSRSPQNKGFSSFATKSNLLGSPNSAERFLNNLTGFGIVIYFIIALKLNLLYNY</sequence>
<evidence type="ECO:0000256" key="8">
    <source>
        <dbReference type="ARBA" id="ARBA00022989"/>
    </source>
</evidence>
<dbReference type="GeneID" id="36959850"/>
<keyword evidence="13" id="KW-0732">Signal</keyword>
<keyword evidence="6 12" id="KW-0812">Transmembrane</keyword>
<dbReference type="Pfam" id="PF03840">
    <property type="entry name" value="SecG"/>
    <property type="match status" value="1"/>
</dbReference>
<dbReference type="EMBL" id="MG755805">
    <property type="protein sequence ID" value="AWT40007.1"/>
    <property type="molecule type" value="Genomic_DNA"/>
</dbReference>
<keyword evidence="10 12" id="KW-0472">Membrane</keyword>
<comment type="similarity">
    <text evidence="2">Belongs to the SecG family.</text>
</comment>
<keyword evidence="7" id="KW-0653">Protein transport</keyword>
<evidence type="ECO:0000256" key="3">
    <source>
        <dbReference type="ARBA" id="ARBA00013657"/>
    </source>
</evidence>
<dbReference type="NCBIfam" id="TIGR00810">
    <property type="entry name" value="secG"/>
    <property type="match status" value="1"/>
</dbReference>
<evidence type="ECO:0000256" key="1">
    <source>
        <dbReference type="ARBA" id="ARBA00004141"/>
    </source>
</evidence>
<reference evidence="14" key="1">
    <citation type="journal article" date="2018" name="Adv. Bot. Res.">
        <title>Evolution of the Plastid Genomes in Diatoms.</title>
        <authorList>
            <person name="Yu M."/>
            <person name="Ashworth M.P."/>
            <person name="Hajrah N.H."/>
            <person name="Khiyami M.A."/>
            <person name="Sabir M.J."/>
            <person name="Alhebshi A.M."/>
            <person name="Al-Malki A.L."/>
            <person name="Sabir J.S.M."/>
            <person name="Theriot E.C."/>
            <person name="Jansen R.K."/>
        </authorList>
    </citation>
    <scope>NUCLEOTIDE SEQUENCE</scope>
</reference>
<evidence type="ECO:0000256" key="6">
    <source>
        <dbReference type="ARBA" id="ARBA00022692"/>
    </source>
</evidence>
<keyword evidence="8 12" id="KW-1133">Transmembrane helix</keyword>
<feature type="chain" id="PRO_5016048422" description="Probable protein-export membrane protein SecG" evidence="13">
    <location>
        <begin position="20"/>
        <end position="71"/>
    </location>
</feature>
<keyword evidence="14" id="KW-0934">Plastid</keyword>
<keyword evidence="9" id="KW-0811">Translocation</keyword>
<evidence type="ECO:0000256" key="12">
    <source>
        <dbReference type="SAM" id="Phobius"/>
    </source>
</evidence>
<keyword evidence="14" id="KW-0150">Chloroplast</keyword>
<comment type="subcellular location">
    <subcellularLocation>
        <location evidence="1">Membrane</location>
        <topology evidence="1">Multi-pass membrane protein</topology>
    </subcellularLocation>
</comment>
<geneLocation type="chloroplast" evidence="14"/>
<evidence type="ECO:0000256" key="13">
    <source>
        <dbReference type="SAM" id="SignalP"/>
    </source>
</evidence>
<dbReference type="RefSeq" id="YP_009497294.1">
    <property type="nucleotide sequence ID" value="NC_038006.1"/>
</dbReference>
<feature type="signal peptide" evidence="13">
    <location>
        <begin position="1"/>
        <end position="19"/>
    </location>
</feature>
<dbReference type="GO" id="GO:0015450">
    <property type="term" value="F:protein-transporting ATPase activity"/>
    <property type="evidence" value="ECO:0007669"/>
    <property type="project" value="InterPro"/>
</dbReference>
<proteinExistence type="inferred from homology"/>
<feature type="transmembrane region" description="Helical" evidence="12">
    <location>
        <begin position="46"/>
        <end position="69"/>
    </location>
</feature>
<organism evidence="14">
    <name type="scientific">Biddulphia biddulphiana</name>
    <dbReference type="NCBI Taxonomy" id="1158022"/>
    <lineage>
        <taxon>Eukaryota</taxon>
        <taxon>Sar</taxon>
        <taxon>Stramenopiles</taxon>
        <taxon>Ochrophyta</taxon>
        <taxon>Bacillariophyta</taxon>
        <taxon>Mediophyceae</taxon>
        <taxon>Biddulphiophycidae</taxon>
        <taxon>Biddulphiales</taxon>
        <taxon>Biddulphiaceae</taxon>
        <taxon>Biddulphia</taxon>
    </lineage>
</organism>
<evidence type="ECO:0000313" key="14">
    <source>
        <dbReference type="EMBL" id="AWT40007.1"/>
    </source>
</evidence>